<reference evidence="2" key="2">
    <citation type="submission" date="2020-09" db="EMBL/GenBank/DDBJ databases">
        <authorList>
            <person name="Sun Q."/>
            <person name="Ohkuma M."/>
        </authorList>
    </citation>
    <scope>NUCLEOTIDE SEQUENCE</scope>
    <source>
        <strain evidence="2">JCM 4646</strain>
    </source>
</reference>
<organism evidence="2 3">
    <name type="scientific">Kitasatospora indigofera</name>
    <dbReference type="NCBI Taxonomy" id="67307"/>
    <lineage>
        <taxon>Bacteria</taxon>
        <taxon>Bacillati</taxon>
        <taxon>Actinomycetota</taxon>
        <taxon>Actinomycetes</taxon>
        <taxon>Kitasatosporales</taxon>
        <taxon>Streptomycetaceae</taxon>
        <taxon>Kitasatospora</taxon>
    </lineage>
</organism>
<dbReference type="RefSeq" id="WP_190215764.1">
    <property type="nucleotide sequence ID" value="NZ_BNBO01000095.1"/>
</dbReference>
<keyword evidence="3" id="KW-1185">Reference proteome</keyword>
<gene>
    <name evidence="2" type="ORF">GCM10018781_79060</name>
</gene>
<evidence type="ECO:0000256" key="1">
    <source>
        <dbReference type="SAM" id="MobiDB-lite"/>
    </source>
</evidence>
<accession>A0A918YWS3</accession>
<sequence length="238" mass="25418">MSTPPAQAFPGAEQHHTAPLGGEAPWTAPGPYCRFCGSVPAVEATIRGHQGFLVIMKFLKLKGPFCRSCGVAAHRRMTADSLWQGWWGLASAVINPVTMLINLPQRAKINKLAEPVPGAPGQPADPGKPLYRRPAILGLLVPVIAIGLIAFQAGRDPSYAEVGDCVHNKNVMTEGVDDTDPDVVVLSCSDPDADARIIAKVSGTSNGDSACKGYPDADGWYTHEERSTKFTLCLQFLK</sequence>
<evidence type="ECO:0000313" key="2">
    <source>
        <dbReference type="EMBL" id="GHE26701.1"/>
    </source>
</evidence>
<name>A0A918YWS3_9ACTN</name>
<dbReference type="EMBL" id="BNBO01000095">
    <property type="protein sequence ID" value="GHE26701.1"/>
    <property type="molecule type" value="Genomic_DNA"/>
</dbReference>
<evidence type="ECO:0000313" key="3">
    <source>
        <dbReference type="Proteomes" id="UP000617734"/>
    </source>
</evidence>
<proteinExistence type="predicted"/>
<evidence type="ECO:0008006" key="4">
    <source>
        <dbReference type="Google" id="ProtNLM"/>
    </source>
</evidence>
<dbReference type="Proteomes" id="UP000617734">
    <property type="component" value="Unassembled WGS sequence"/>
</dbReference>
<protein>
    <recommendedName>
        <fullName evidence="4">Toxin-antitoxin system, toxin component</fullName>
    </recommendedName>
</protein>
<comment type="caution">
    <text evidence="2">The sequence shown here is derived from an EMBL/GenBank/DDBJ whole genome shotgun (WGS) entry which is preliminary data.</text>
</comment>
<feature type="region of interest" description="Disordered" evidence="1">
    <location>
        <begin position="1"/>
        <end position="23"/>
    </location>
</feature>
<reference evidence="2" key="1">
    <citation type="journal article" date="2014" name="Int. J. Syst. Evol. Microbiol.">
        <title>Complete genome sequence of Corynebacterium casei LMG S-19264T (=DSM 44701T), isolated from a smear-ripened cheese.</title>
        <authorList>
            <consortium name="US DOE Joint Genome Institute (JGI-PGF)"/>
            <person name="Walter F."/>
            <person name="Albersmeier A."/>
            <person name="Kalinowski J."/>
            <person name="Ruckert C."/>
        </authorList>
    </citation>
    <scope>NUCLEOTIDE SEQUENCE</scope>
    <source>
        <strain evidence="2">JCM 4646</strain>
    </source>
</reference>
<dbReference type="GeneID" id="95358112"/>
<dbReference type="AlphaFoldDB" id="A0A918YWS3"/>